<proteinExistence type="predicted"/>
<gene>
    <name evidence="2" type="ORF">B0H15DRAFT_33079</name>
</gene>
<keyword evidence="1" id="KW-0175">Coiled coil</keyword>
<sequence>MLARLLQRRLLPRPLLSCLSTSHLYWRTPRPALSPPLRPRRAYSSAAEAALRESGLPLRNAGPTTAALLAYAAGNWTPPPFVPPGWSTDYKTWTYLLTLFAYSPYFLRLPQIEMLVNIKHAIPGEVRPLMFHPARDALVFQIDVPPDVEGKRPGGAQVHYLDCARFELWTYERTDVSTVDELIILIGAASTPEGVPLVRVPPDPEGEAALKRILDRDETVITLLESAFLGYAPRATVREEELQSADAADQTQREKLADAIRRTQAYLKEAEEELELDAADLEEGKEGGVDPATLREDQRAHAKIKIAVEDAKGKLAEWKRVWTSRYGPWQA</sequence>
<evidence type="ECO:0000256" key="1">
    <source>
        <dbReference type="SAM" id="Coils"/>
    </source>
</evidence>
<comment type="caution">
    <text evidence="2">The sequence shown here is derived from an EMBL/GenBank/DDBJ whole genome shotgun (WGS) entry which is preliminary data.</text>
</comment>
<dbReference type="AlphaFoldDB" id="A0AAD6UAG6"/>
<dbReference type="EMBL" id="JARJCN010000010">
    <property type="protein sequence ID" value="KAJ7097169.1"/>
    <property type="molecule type" value="Genomic_DNA"/>
</dbReference>
<dbReference type="Proteomes" id="UP001222325">
    <property type="component" value="Unassembled WGS sequence"/>
</dbReference>
<evidence type="ECO:0000313" key="2">
    <source>
        <dbReference type="EMBL" id="KAJ7097169.1"/>
    </source>
</evidence>
<reference evidence="2" key="1">
    <citation type="submission" date="2023-03" db="EMBL/GenBank/DDBJ databases">
        <title>Massive genome expansion in bonnet fungi (Mycena s.s.) driven by repeated elements and novel gene families across ecological guilds.</title>
        <authorList>
            <consortium name="Lawrence Berkeley National Laboratory"/>
            <person name="Harder C.B."/>
            <person name="Miyauchi S."/>
            <person name="Viragh M."/>
            <person name="Kuo A."/>
            <person name="Thoen E."/>
            <person name="Andreopoulos B."/>
            <person name="Lu D."/>
            <person name="Skrede I."/>
            <person name="Drula E."/>
            <person name="Henrissat B."/>
            <person name="Morin E."/>
            <person name="Kohler A."/>
            <person name="Barry K."/>
            <person name="LaButti K."/>
            <person name="Morin E."/>
            <person name="Salamov A."/>
            <person name="Lipzen A."/>
            <person name="Mereny Z."/>
            <person name="Hegedus B."/>
            <person name="Baldrian P."/>
            <person name="Stursova M."/>
            <person name="Weitz H."/>
            <person name="Taylor A."/>
            <person name="Grigoriev I.V."/>
            <person name="Nagy L.G."/>
            <person name="Martin F."/>
            <person name="Kauserud H."/>
        </authorList>
    </citation>
    <scope>NUCLEOTIDE SEQUENCE</scope>
    <source>
        <strain evidence="2">CBHHK173m</strain>
    </source>
</reference>
<feature type="coiled-coil region" evidence="1">
    <location>
        <begin position="253"/>
        <end position="287"/>
    </location>
</feature>
<evidence type="ECO:0000313" key="3">
    <source>
        <dbReference type="Proteomes" id="UP001222325"/>
    </source>
</evidence>
<protein>
    <submittedName>
        <fullName evidence="2">Uncharacterized protein</fullName>
    </submittedName>
</protein>
<keyword evidence="3" id="KW-1185">Reference proteome</keyword>
<name>A0AAD6UAG6_9AGAR</name>
<accession>A0AAD6UAG6</accession>
<organism evidence="2 3">
    <name type="scientific">Mycena belliarum</name>
    <dbReference type="NCBI Taxonomy" id="1033014"/>
    <lineage>
        <taxon>Eukaryota</taxon>
        <taxon>Fungi</taxon>
        <taxon>Dikarya</taxon>
        <taxon>Basidiomycota</taxon>
        <taxon>Agaricomycotina</taxon>
        <taxon>Agaricomycetes</taxon>
        <taxon>Agaricomycetidae</taxon>
        <taxon>Agaricales</taxon>
        <taxon>Marasmiineae</taxon>
        <taxon>Mycenaceae</taxon>
        <taxon>Mycena</taxon>
    </lineage>
</organism>